<evidence type="ECO:0000256" key="1">
    <source>
        <dbReference type="ARBA" id="ARBA00006975"/>
    </source>
</evidence>
<dbReference type="PANTHER" id="PTHR10772">
    <property type="entry name" value="10 KDA HEAT SHOCK PROTEIN"/>
    <property type="match status" value="1"/>
</dbReference>
<proteinExistence type="inferred from homology"/>
<dbReference type="InterPro" id="IPR037124">
    <property type="entry name" value="Chaperonin_GroES_sf"/>
</dbReference>
<dbReference type="GO" id="GO:0005524">
    <property type="term" value="F:ATP binding"/>
    <property type="evidence" value="ECO:0007669"/>
    <property type="project" value="InterPro"/>
</dbReference>
<dbReference type="Gene3D" id="2.30.33.40">
    <property type="entry name" value="GroES chaperonin"/>
    <property type="match status" value="1"/>
</dbReference>
<dbReference type="NCBIfam" id="NF001527">
    <property type="entry name" value="PRK00364.1-2"/>
    <property type="match status" value="1"/>
</dbReference>
<evidence type="ECO:0000313" key="3">
    <source>
        <dbReference type="EMBL" id="CAB4138182.1"/>
    </source>
</evidence>
<gene>
    <name evidence="3" type="ORF">UFOVP328_375</name>
</gene>
<dbReference type="HAMAP" id="MF_00580">
    <property type="entry name" value="CH10"/>
    <property type="match status" value="1"/>
</dbReference>
<reference evidence="3" key="1">
    <citation type="submission" date="2020-04" db="EMBL/GenBank/DDBJ databases">
        <authorList>
            <person name="Chiriac C."/>
            <person name="Salcher M."/>
            <person name="Ghai R."/>
            <person name="Kavagutti S V."/>
        </authorList>
    </citation>
    <scope>NUCLEOTIDE SEQUENCE</scope>
</reference>
<dbReference type="InterPro" id="IPR018369">
    <property type="entry name" value="Chaprnonin_Cpn10_CS"/>
</dbReference>
<keyword evidence="2" id="KW-0143">Chaperone</keyword>
<organism evidence="3">
    <name type="scientific">uncultured Caudovirales phage</name>
    <dbReference type="NCBI Taxonomy" id="2100421"/>
    <lineage>
        <taxon>Viruses</taxon>
        <taxon>Duplodnaviria</taxon>
        <taxon>Heunggongvirae</taxon>
        <taxon>Uroviricota</taxon>
        <taxon>Caudoviricetes</taxon>
        <taxon>Peduoviridae</taxon>
        <taxon>Maltschvirus</taxon>
        <taxon>Maltschvirus maltsch</taxon>
    </lineage>
</organism>
<dbReference type="SUPFAM" id="SSF50129">
    <property type="entry name" value="GroES-like"/>
    <property type="match status" value="1"/>
</dbReference>
<evidence type="ECO:0000256" key="2">
    <source>
        <dbReference type="ARBA" id="ARBA00023186"/>
    </source>
</evidence>
<dbReference type="GO" id="GO:0051087">
    <property type="term" value="F:protein-folding chaperone binding"/>
    <property type="evidence" value="ECO:0007669"/>
    <property type="project" value="TreeGrafter"/>
</dbReference>
<accession>A0A6J5LWH4</accession>
<protein>
    <submittedName>
        <fullName evidence="3">GroS Co-chaperonin GroES (HSP10)</fullName>
    </submittedName>
</protein>
<dbReference type="GO" id="GO:0044183">
    <property type="term" value="F:protein folding chaperone"/>
    <property type="evidence" value="ECO:0007669"/>
    <property type="project" value="InterPro"/>
</dbReference>
<dbReference type="InterPro" id="IPR020818">
    <property type="entry name" value="Chaperonin_GroES"/>
</dbReference>
<dbReference type="GO" id="GO:0046872">
    <property type="term" value="F:metal ion binding"/>
    <property type="evidence" value="ECO:0007669"/>
    <property type="project" value="TreeGrafter"/>
</dbReference>
<dbReference type="PRINTS" id="PR00297">
    <property type="entry name" value="CHAPERONIN10"/>
</dbReference>
<dbReference type="PANTHER" id="PTHR10772:SF63">
    <property type="entry name" value="20 KDA CHAPERONIN, CHLOROPLASTIC"/>
    <property type="match status" value="1"/>
</dbReference>
<name>A0A6J5LWH4_9CAUD</name>
<dbReference type="SMART" id="SM00883">
    <property type="entry name" value="Cpn10"/>
    <property type="match status" value="1"/>
</dbReference>
<dbReference type="PROSITE" id="PS00681">
    <property type="entry name" value="CHAPERONINS_CPN10"/>
    <property type="match status" value="1"/>
</dbReference>
<sequence length="98" mass="10614">MKLKPIRDRLVVQVLESETVTKSGIFIPDAAAEKPSQGDVLAAGTGKIDADGRTVPMVIQAGDRVLFSKTAGQKVKIDDQEYLIMREDDVMAVVNKGE</sequence>
<dbReference type="GO" id="GO:0051082">
    <property type="term" value="F:unfolded protein binding"/>
    <property type="evidence" value="ECO:0007669"/>
    <property type="project" value="TreeGrafter"/>
</dbReference>
<comment type="similarity">
    <text evidence="1">Belongs to the GroES chaperonin family.</text>
</comment>
<dbReference type="EMBL" id="LR796341">
    <property type="protein sequence ID" value="CAB4138182.1"/>
    <property type="molecule type" value="Genomic_DNA"/>
</dbReference>
<dbReference type="NCBIfam" id="NF001533">
    <property type="entry name" value="PRK00364.2-4"/>
    <property type="match status" value="1"/>
</dbReference>
<dbReference type="CDD" id="cd00320">
    <property type="entry name" value="cpn10"/>
    <property type="match status" value="1"/>
</dbReference>
<dbReference type="NCBIfam" id="NF001531">
    <property type="entry name" value="PRK00364.2-2"/>
    <property type="match status" value="1"/>
</dbReference>
<dbReference type="InterPro" id="IPR011032">
    <property type="entry name" value="GroES-like_sf"/>
</dbReference>
<dbReference type="Pfam" id="PF00166">
    <property type="entry name" value="Cpn10"/>
    <property type="match status" value="1"/>
</dbReference>
<dbReference type="FunFam" id="2.30.33.40:FF:000001">
    <property type="entry name" value="10 kDa chaperonin"/>
    <property type="match status" value="1"/>
</dbReference>